<dbReference type="RefSeq" id="WP_276325769.1">
    <property type="nucleotide sequence ID" value="NZ_JACHIT010000002.1"/>
</dbReference>
<accession>A0A7W9PIY4</accession>
<organism evidence="1 2">
    <name type="scientific">Nocardia transvalensis</name>
    <dbReference type="NCBI Taxonomy" id="37333"/>
    <lineage>
        <taxon>Bacteria</taxon>
        <taxon>Bacillati</taxon>
        <taxon>Actinomycetota</taxon>
        <taxon>Actinomycetes</taxon>
        <taxon>Mycobacteriales</taxon>
        <taxon>Nocardiaceae</taxon>
        <taxon>Nocardia</taxon>
    </lineage>
</organism>
<comment type="caution">
    <text evidence="1">The sequence shown here is derived from an EMBL/GenBank/DDBJ whole genome shotgun (WGS) entry which is preliminary data.</text>
</comment>
<sequence>MLSRRGVHERIAITTTGHYHRTLDTAEEAVVEEALPEVVATAR</sequence>
<keyword evidence="2" id="KW-1185">Reference proteome</keyword>
<evidence type="ECO:0000313" key="2">
    <source>
        <dbReference type="Proteomes" id="UP000540412"/>
    </source>
</evidence>
<protein>
    <submittedName>
        <fullName evidence="1">Uncharacterized protein</fullName>
    </submittedName>
</protein>
<dbReference type="EMBL" id="JACHIT010000002">
    <property type="protein sequence ID" value="MBB5916750.1"/>
    <property type="molecule type" value="Genomic_DNA"/>
</dbReference>
<name>A0A7W9PIY4_9NOCA</name>
<reference evidence="1 2" key="1">
    <citation type="submission" date="2020-08" db="EMBL/GenBank/DDBJ databases">
        <title>Sequencing the genomes of 1000 actinobacteria strains.</title>
        <authorList>
            <person name="Klenk H.-P."/>
        </authorList>
    </citation>
    <scope>NUCLEOTIDE SEQUENCE [LARGE SCALE GENOMIC DNA]</scope>
    <source>
        <strain evidence="1 2">DSM 43582</strain>
    </source>
</reference>
<proteinExistence type="predicted"/>
<dbReference type="AlphaFoldDB" id="A0A7W9PIY4"/>
<dbReference type="Proteomes" id="UP000540412">
    <property type="component" value="Unassembled WGS sequence"/>
</dbReference>
<gene>
    <name evidence="1" type="ORF">BJY24_005662</name>
</gene>
<evidence type="ECO:0000313" key="1">
    <source>
        <dbReference type="EMBL" id="MBB5916750.1"/>
    </source>
</evidence>